<protein>
    <submittedName>
        <fullName evidence="1">Maleylpyruvate isomerase family mycothiol-dependent enzyme</fullName>
    </submittedName>
</protein>
<organism evidence="1 2">
    <name type="scientific">Ornithinimicrobium pratense</name>
    <dbReference type="NCBI Taxonomy" id="2593973"/>
    <lineage>
        <taxon>Bacteria</taxon>
        <taxon>Bacillati</taxon>
        <taxon>Actinomycetota</taxon>
        <taxon>Actinomycetes</taxon>
        <taxon>Micrococcales</taxon>
        <taxon>Ornithinimicrobiaceae</taxon>
        <taxon>Ornithinimicrobium</taxon>
    </lineage>
</organism>
<evidence type="ECO:0000313" key="1">
    <source>
        <dbReference type="EMBL" id="QFG69213.1"/>
    </source>
</evidence>
<sequence>MDTRDLQTWTTEHRLLFADAVDALGEEHAGDPTLCEGWDVRTLTGHMLQPIMVPSWRFMLTAARVRSMARACDVIAARLSDRPLAEVSGELRRRAGTPAEPWYIGAAGPYADSCIHLRDLTLPQGLGVTVQPDRWETVIDIIVSPRGQASFLASKGFLDGLAWRATDQDRVWGAGPLVEGTAEALAMTMSGRTAYLDQLDGDGVPLVRDRLAAARG</sequence>
<dbReference type="InterPro" id="IPR034660">
    <property type="entry name" value="DinB/YfiT-like"/>
</dbReference>
<keyword evidence="2" id="KW-1185">Reference proteome</keyword>
<accession>A0A5J6V814</accession>
<dbReference type="EMBL" id="CP044427">
    <property type="protein sequence ID" value="QFG69213.1"/>
    <property type="molecule type" value="Genomic_DNA"/>
</dbReference>
<dbReference type="SUPFAM" id="SSF109854">
    <property type="entry name" value="DinB/YfiT-like putative metalloenzymes"/>
    <property type="match status" value="1"/>
</dbReference>
<proteinExistence type="predicted"/>
<dbReference type="AlphaFoldDB" id="A0A5J6V814"/>
<name>A0A5J6V814_9MICO</name>
<dbReference type="KEGG" id="serw:FY030_11300"/>
<gene>
    <name evidence="1" type="ORF">FY030_11300</name>
</gene>
<dbReference type="Proteomes" id="UP000326546">
    <property type="component" value="Chromosome"/>
</dbReference>
<keyword evidence="1" id="KW-0413">Isomerase</keyword>
<dbReference type="RefSeq" id="WP_158061595.1">
    <property type="nucleotide sequence ID" value="NZ_CP044427.1"/>
</dbReference>
<dbReference type="GO" id="GO:0016853">
    <property type="term" value="F:isomerase activity"/>
    <property type="evidence" value="ECO:0007669"/>
    <property type="project" value="UniProtKB-KW"/>
</dbReference>
<keyword evidence="1" id="KW-0670">Pyruvate</keyword>
<evidence type="ECO:0000313" key="2">
    <source>
        <dbReference type="Proteomes" id="UP000326546"/>
    </source>
</evidence>
<dbReference type="OrthoDB" id="5178565at2"/>
<reference evidence="1 2" key="1">
    <citation type="submission" date="2019-09" db="EMBL/GenBank/DDBJ databases">
        <title>Serinicoccus pratensis sp. nov., isolated from meadow soil.</title>
        <authorList>
            <person name="Zhang W."/>
        </authorList>
    </citation>
    <scope>NUCLEOTIDE SEQUENCE [LARGE SCALE GENOMIC DNA]</scope>
    <source>
        <strain evidence="1 2">W204</strain>
    </source>
</reference>